<reference evidence="1" key="1">
    <citation type="submission" date="2023-02" db="EMBL/GenBank/DDBJ databases">
        <title>Description and genomic characterization of Salipiger bruguierae sp. nov., isolated from the sediment of mangrove plant Bruguiera sexangula.</title>
        <authorList>
            <person name="Long M."/>
        </authorList>
    </citation>
    <scope>NUCLEOTIDE SEQUENCE</scope>
    <source>
        <strain evidence="1">H15</strain>
        <plasmid evidence="1">unnamed5</plasmid>
    </source>
</reference>
<sequence length="75" mass="8400">MMKLQNIAIFDGQFLNAEIVTEIGTIAVEAEVMHFVPIQIEHAIWTETGEDALCYVAQRLDVVRDTLEAALPERA</sequence>
<dbReference type="RefSeq" id="WP_353476823.1">
    <property type="nucleotide sequence ID" value="NZ_CP123390.1"/>
</dbReference>
<name>A0AAU8ATF9_9RHOB</name>
<evidence type="ECO:0000313" key="1">
    <source>
        <dbReference type="EMBL" id="XCC97946.1"/>
    </source>
</evidence>
<proteinExistence type="predicted"/>
<accession>A0AAU8ATF9</accession>
<dbReference type="EMBL" id="CP123390">
    <property type="protein sequence ID" value="XCC97946.1"/>
    <property type="molecule type" value="Genomic_DNA"/>
</dbReference>
<gene>
    <name evidence="1" type="ORF">PVT71_28615</name>
</gene>
<dbReference type="AlphaFoldDB" id="A0AAU8ATF9"/>
<geneLocation type="plasmid" evidence="1">
    <name>unnamed5</name>
</geneLocation>
<organism evidence="1">
    <name type="scientific">Alloyangia sp. H15</name>
    <dbReference type="NCBI Taxonomy" id="3029062"/>
    <lineage>
        <taxon>Bacteria</taxon>
        <taxon>Pseudomonadati</taxon>
        <taxon>Pseudomonadota</taxon>
        <taxon>Alphaproteobacteria</taxon>
        <taxon>Rhodobacterales</taxon>
        <taxon>Roseobacteraceae</taxon>
        <taxon>Alloyangia</taxon>
    </lineage>
</organism>
<protein>
    <submittedName>
        <fullName evidence="1">Uncharacterized protein</fullName>
    </submittedName>
</protein>
<keyword evidence="1" id="KW-0614">Plasmid</keyword>